<evidence type="ECO:0000256" key="2">
    <source>
        <dbReference type="ARBA" id="ARBA00010617"/>
    </source>
</evidence>
<dbReference type="OrthoDB" id="3934656at2759"/>
<evidence type="ECO:0000256" key="1">
    <source>
        <dbReference type="ARBA" id="ARBA00001971"/>
    </source>
</evidence>
<dbReference type="PANTHER" id="PTHR24305">
    <property type="entry name" value="CYTOCHROME P450"/>
    <property type="match status" value="1"/>
</dbReference>
<keyword evidence="5" id="KW-0472">Membrane</keyword>
<dbReference type="GO" id="GO:0004497">
    <property type="term" value="F:monooxygenase activity"/>
    <property type="evidence" value="ECO:0007669"/>
    <property type="project" value="InterPro"/>
</dbReference>
<name>A0A8H7WF91_9HELO</name>
<comment type="caution">
    <text evidence="6">The sequence shown here is derived from an EMBL/GenBank/DDBJ whole genome shotgun (WGS) entry which is preliminary data.</text>
</comment>
<dbReference type="PANTHER" id="PTHR24305:SF232">
    <property type="entry name" value="P450, PUTATIVE (EUROFUNG)-RELATED"/>
    <property type="match status" value="1"/>
</dbReference>
<evidence type="ECO:0000256" key="5">
    <source>
        <dbReference type="SAM" id="Phobius"/>
    </source>
</evidence>
<dbReference type="InterPro" id="IPR050121">
    <property type="entry name" value="Cytochrome_P450_monoxygenase"/>
</dbReference>
<dbReference type="Pfam" id="PF00067">
    <property type="entry name" value="p450"/>
    <property type="match status" value="2"/>
</dbReference>
<dbReference type="SUPFAM" id="SSF48264">
    <property type="entry name" value="Cytochrome P450"/>
    <property type="match status" value="1"/>
</dbReference>
<dbReference type="InterPro" id="IPR036396">
    <property type="entry name" value="Cyt_P450_sf"/>
</dbReference>
<feature type="transmembrane region" description="Helical" evidence="5">
    <location>
        <begin position="12"/>
        <end position="36"/>
    </location>
</feature>
<reference evidence="6" key="1">
    <citation type="submission" date="2021-02" db="EMBL/GenBank/DDBJ databases">
        <title>Genome sequence Cadophora malorum strain M34.</title>
        <authorList>
            <person name="Stefanovic E."/>
            <person name="Vu D."/>
            <person name="Scully C."/>
            <person name="Dijksterhuis J."/>
            <person name="Roader J."/>
            <person name="Houbraken J."/>
        </authorList>
    </citation>
    <scope>NUCLEOTIDE SEQUENCE</scope>
    <source>
        <strain evidence="6">M34</strain>
    </source>
</reference>
<gene>
    <name evidence="6" type="ORF">IFR04_003149</name>
</gene>
<evidence type="ECO:0008006" key="8">
    <source>
        <dbReference type="Google" id="ProtNLM"/>
    </source>
</evidence>
<evidence type="ECO:0000313" key="7">
    <source>
        <dbReference type="Proteomes" id="UP000664132"/>
    </source>
</evidence>
<sequence length="291" mass="33058">MFSQYDWSPVGTFSYIVIAVAILILYEILITIRLAYPHHKTLKRSVASKFSMSSIRTLESLVDECSSIFLSSMQDIEGQKIDLDAWLQWYAFDVIGMITFNPRFGFIEEKKDVRNMVADIEAGIRLEEKKIKDAIPHRDLINHLSNNLLAGSDTTAISLRAILYYIIKTPHTYNRLQGEIDAADRTGKLSEFVTYRESLELEYLQAVMNEAMRCHPGVSYPLERLVPKGGVDLCGVHLKAGTNVAVNPIVVHHYTAVFGPEAHIFRPERWLEADPEQIMAMDRTLLTFGYG</sequence>
<accession>A0A8H7WF91</accession>
<dbReference type="GO" id="GO:0016705">
    <property type="term" value="F:oxidoreductase activity, acting on paired donors, with incorporation or reduction of molecular oxygen"/>
    <property type="evidence" value="ECO:0007669"/>
    <property type="project" value="InterPro"/>
</dbReference>
<dbReference type="EMBL" id="JAFJYH010000030">
    <property type="protein sequence ID" value="KAG4423724.1"/>
    <property type="molecule type" value="Genomic_DNA"/>
</dbReference>
<keyword evidence="3" id="KW-0479">Metal-binding</keyword>
<comment type="similarity">
    <text evidence="2">Belongs to the cytochrome P450 family.</text>
</comment>
<evidence type="ECO:0000313" key="6">
    <source>
        <dbReference type="EMBL" id="KAG4423724.1"/>
    </source>
</evidence>
<dbReference type="GO" id="GO:0005506">
    <property type="term" value="F:iron ion binding"/>
    <property type="evidence" value="ECO:0007669"/>
    <property type="project" value="InterPro"/>
</dbReference>
<comment type="cofactor">
    <cofactor evidence="1">
        <name>heme</name>
        <dbReference type="ChEBI" id="CHEBI:30413"/>
    </cofactor>
</comment>
<proteinExistence type="inferred from homology"/>
<keyword evidence="5" id="KW-0812">Transmembrane</keyword>
<dbReference type="Proteomes" id="UP000664132">
    <property type="component" value="Unassembled WGS sequence"/>
</dbReference>
<protein>
    <recommendedName>
        <fullName evidence="8">Cytochrome P450</fullName>
    </recommendedName>
</protein>
<dbReference type="InterPro" id="IPR001128">
    <property type="entry name" value="Cyt_P450"/>
</dbReference>
<keyword evidence="4" id="KW-0408">Iron</keyword>
<organism evidence="6 7">
    <name type="scientific">Cadophora malorum</name>
    <dbReference type="NCBI Taxonomy" id="108018"/>
    <lineage>
        <taxon>Eukaryota</taxon>
        <taxon>Fungi</taxon>
        <taxon>Dikarya</taxon>
        <taxon>Ascomycota</taxon>
        <taxon>Pezizomycotina</taxon>
        <taxon>Leotiomycetes</taxon>
        <taxon>Helotiales</taxon>
        <taxon>Ploettnerulaceae</taxon>
        <taxon>Cadophora</taxon>
    </lineage>
</organism>
<dbReference type="GO" id="GO:0020037">
    <property type="term" value="F:heme binding"/>
    <property type="evidence" value="ECO:0007669"/>
    <property type="project" value="InterPro"/>
</dbReference>
<dbReference type="AlphaFoldDB" id="A0A8H7WF91"/>
<evidence type="ECO:0000256" key="3">
    <source>
        <dbReference type="ARBA" id="ARBA00022723"/>
    </source>
</evidence>
<keyword evidence="5" id="KW-1133">Transmembrane helix</keyword>
<dbReference type="Gene3D" id="1.10.630.10">
    <property type="entry name" value="Cytochrome P450"/>
    <property type="match status" value="2"/>
</dbReference>
<keyword evidence="7" id="KW-1185">Reference proteome</keyword>
<evidence type="ECO:0000256" key="4">
    <source>
        <dbReference type="ARBA" id="ARBA00023004"/>
    </source>
</evidence>